<feature type="region of interest" description="Disordered" evidence="1">
    <location>
        <begin position="28"/>
        <end position="65"/>
    </location>
</feature>
<feature type="compositionally biased region" description="Low complexity" evidence="1">
    <location>
        <begin position="29"/>
        <end position="47"/>
    </location>
</feature>
<dbReference type="EMBL" id="CP159534">
    <property type="protein sequence ID" value="XCJ73143.1"/>
    <property type="molecule type" value="Genomic_DNA"/>
</dbReference>
<protein>
    <recommendedName>
        <fullName evidence="4">PknH-like extracellular domain-containing protein</fullName>
    </recommendedName>
</protein>
<evidence type="ECO:0000256" key="1">
    <source>
        <dbReference type="SAM" id="MobiDB-lite"/>
    </source>
</evidence>
<dbReference type="AlphaFoldDB" id="A0AAU8IYQ1"/>
<accession>A0AAU8IYQ1</accession>
<evidence type="ECO:0008006" key="4">
    <source>
        <dbReference type="Google" id="ProtNLM"/>
    </source>
</evidence>
<organism evidence="3">
    <name type="scientific">Streptomyces tabacisoli</name>
    <dbReference type="NCBI Taxonomy" id="3156398"/>
    <lineage>
        <taxon>Bacteria</taxon>
        <taxon>Bacillati</taxon>
        <taxon>Actinomycetota</taxon>
        <taxon>Actinomycetes</taxon>
        <taxon>Kitasatosporales</taxon>
        <taxon>Streptomycetaceae</taxon>
        <taxon>Streptomyces</taxon>
    </lineage>
</organism>
<evidence type="ECO:0000256" key="2">
    <source>
        <dbReference type="SAM" id="SignalP"/>
    </source>
</evidence>
<name>A0AAU8IYQ1_9ACTN</name>
<dbReference type="KEGG" id="stac:ABII15_25660"/>
<dbReference type="PROSITE" id="PS51257">
    <property type="entry name" value="PROKAR_LIPOPROTEIN"/>
    <property type="match status" value="1"/>
</dbReference>
<feature type="signal peptide" evidence="2">
    <location>
        <begin position="1"/>
        <end position="23"/>
    </location>
</feature>
<gene>
    <name evidence="3" type="ORF">ABII15_25660</name>
</gene>
<reference evidence="3" key="1">
    <citation type="submission" date="2024-06" db="EMBL/GenBank/DDBJ databases">
        <title>Streptomyces sp. strain HUAS MG91 genome sequences.</title>
        <authorList>
            <person name="Mo P."/>
        </authorList>
    </citation>
    <scope>NUCLEOTIDE SEQUENCE</scope>
    <source>
        <strain evidence="3">HUAS MG91</strain>
    </source>
</reference>
<proteinExistence type="predicted"/>
<dbReference type="RefSeq" id="WP_353944645.1">
    <property type="nucleotide sequence ID" value="NZ_CP159534.1"/>
</dbReference>
<keyword evidence="2" id="KW-0732">Signal</keyword>
<sequence>MRGWWTVAVVPVLAGLLAGCGAAREEGSEGAAAQRPAAGGTASATPTRPEPARPEVALPTGPATAPGLDATAPAGRTFSAGRLHATLLPESAFGRGLERGEVHTMPFESTREQRRARWSYCLDSGADPAWLGPDAYRGTTASANASWVDRGHAPPRGHIVVTQSLVSLRPDAARALHRVEQDILRHCPEFASDMEAGTATERYRAEPLAGLGDEAYLEVQDIDYEGDTTTTYTAHVRVGGVLVRVTSGEGADRDATVGWAARLAREVGGGLYGVGP</sequence>
<feature type="chain" id="PRO_5043964261" description="PknH-like extracellular domain-containing protein" evidence="2">
    <location>
        <begin position="24"/>
        <end position="276"/>
    </location>
</feature>
<evidence type="ECO:0000313" key="3">
    <source>
        <dbReference type="EMBL" id="XCJ73143.1"/>
    </source>
</evidence>